<evidence type="ECO:0000313" key="3">
    <source>
        <dbReference type="Proteomes" id="UP000243975"/>
    </source>
</evidence>
<proteinExistence type="predicted"/>
<name>A0A103XBB1_CYNCS</name>
<evidence type="ECO:0000256" key="1">
    <source>
        <dbReference type="SAM" id="Phobius"/>
    </source>
</evidence>
<accession>A0A103XBB1</accession>
<dbReference type="Gramene" id="KVH87563">
    <property type="protein sequence ID" value="KVH87563"/>
    <property type="gene ID" value="Ccrd_025156"/>
</dbReference>
<keyword evidence="3" id="KW-1185">Reference proteome</keyword>
<dbReference type="AlphaFoldDB" id="A0A103XBB1"/>
<dbReference type="InterPro" id="IPR004158">
    <property type="entry name" value="DUF247_pln"/>
</dbReference>
<dbReference type="OMA" id="SESNEDW"/>
<dbReference type="Proteomes" id="UP000243975">
    <property type="component" value="Unassembled WGS sequence"/>
</dbReference>
<keyword evidence="1" id="KW-1133">Transmembrane helix</keyword>
<dbReference type="PANTHER" id="PTHR31170:SF25">
    <property type="entry name" value="BNAA09G04570D PROTEIN"/>
    <property type="match status" value="1"/>
</dbReference>
<dbReference type="EMBL" id="LEKV01006059">
    <property type="protein sequence ID" value="KVH87563.1"/>
    <property type="molecule type" value="Genomic_DNA"/>
</dbReference>
<organism evidence="2 3">
    <name type="scientific">Cynara cardunculus var. scolymus</name>
    <name type="common">Globe artichoke</name>
    <name type="synonym">Cynara scolymus</name>
    <dbReference type="NCBI Taxonomy" id="59895"/>
    <lineage>
        <taxon>Eukaryota</taxon>
        <taxon>Viridiplantae</taxon>
        <taxon>Streptophyta</taxon>
        <taxon>Embryophyta</taxon>
        <taxon>Tracheophyta</taxon>
        <taxon>Spermatophyta</taxon>
        <taxon>Magnoliopsida</taxon>
        <taxon>eudicotyledons</taxon>
        <taxon>Gunneridae</taxon>
        <taxon>Pentapetalae</taxon>
        <taxon>asterids</taxon>
        <taxon>campanulids</taxon>
        <taxon>Asterales</taxon>
        <taxon>Asteraceae</taxon>
        <taxon>Carduoideae</taxon>
        <taxon>Cardueae</taxon>
        <taxon>Carduinae</taxon>
        <taxon>Cynara</taxon>
    </lineage>
</organism>
<dbReference type="Pfam" id="PF03140">
    <property type="entry name" value="DUF247"/>
    <property type="match status" value="2"/>
</dbReference>
<dbReference type="STRING" id="59895.A0A103XBB1"/>
<comment type="caution">
    <text evidence="2">The sequence shown here is derived from an EMBL/GenBank/DDBJ whole genome shotgun (WGS) entry which is preliminary data.</text>
</comment>
<gene>
    <name evidence="2" type="ORF">Ccrd_025156</name>
</gene>
<reference evidence="2 3" key="1">
    <citation type="journal article" date="2016" name="Sci. Rep.">
        <title>The genome sequence of the outbreeding globe artichoke constructed de novo incorporating a phase-aware low-pass sequencing strategy of F1 progeny.</title>
        <authorList>
            <person name="Scaglione D."/>
            <person name="Reyes-Chin-Wo S."/>
            <person name="Acquadro A."/>
            <person name="Froenicke L."/>
            <person name="Portis E."/>
            <person name="Beitel C."/>
            <person name="Tirone M."/>
            <person name="Mauro R."/>
            <person name="Lo Monaco A."/>
            <person name="Mauromicale G."/>
            <person name="Faccioli P."/>
            <person name="Cattivelli L."/>
            <person name="Rieseberg L."/>
            <person name="Michelmore R."/>
            <person name="Lanteri S."/>
        </authorList>
    </citation>
    <scope>NUCLEOTIDE SEQUENCE [LARGE SCALE GENOMIC DNA]</scope>
    <source>
        <strain evidence="2">2C</strain>
    </source>
</reference>
<protein>
    <submittedName>
        <fullName evidence="2">Uncharacterized protein</fullName>
    </submittedName>
</protein>
<sequence length="432" mass="49665">MATIDVKKGDVETKQMIQVLVEKEKERRNHRNNNAPSIYIVDSILRNLSPNSFEPCVVAIGPLHKEDEKLQDMESHKVTYLLDLFLRLPSMPDRKMDECIERVYANVEQIRACYAGKMEAYDDCQVAKMMVIDGCFVLEFILRKFCQPADAKPSGVSVSRFHSVEELTNAGVNFKRNQDKRWPLAMEFKASWFPCFGWAWGKPTFTMPVLYIEDHTESVLRNLIAYEQCSPLSDTYITSYAVAMGMLVDTQEDIVKMVDSKVLINNLGTNRDAANMINNICENVVLQDFCYSQQCNQVGSYYDHCWPKYIAPNMAGLRRTYFSSPWNFVALVAGIILFGLTVIQTYYTEIDFVEEQMADNIHPGLVIAGNRVRKRSERIMIKNYFSKFKNTAANPVVLDEKDLDYHVVNPQAVQSNERIIPVQETDTLLRFR</sequence>
<keyword evidence="1" id="KW-0472">Membrane</keyword>
<evidence type="ECO:0000313" key="2">
    <source>
        <dbReference type="EMBL" id="KVH87563.1"/>
    </source>
</evidence>
<dbReference type="PANTHER" id="PTHR31170">
    <property type="entry name" value="BNAC04G53230D PROTEIN"/>
    <property type="match status" value="1"/>
</dbReference>
<keyword evidence="1" id="KW-0812">Transmembrane</keyword>
<feature type="transmembrane region" description="Helical" evidence="1">
    <location>
        <begin position="328"/>
        <end position="347"/>
    </location>
</feature>